<proteinExistence type="predicted"/>
<dbReference type="InterPro" id="IPR007351">
    <property type="entry name" value="YjbR"/>
</dbReference>
<evidence type="ECO:0000313" key="2">
    <source>
        <dbReference type="Proteomes" id="UP001172708"/>
    </source>
</evidence>
<dbReference type="InterPro" id="IPR058532">
    <property type="entry name" value="YjbR/MT2646/Rv2570-like"/>
</dbReference>
<dbReference type="Proteomes" id="UP001172708">
    <property type="component" value="Unassembled WGS sequence"/>
</dbReference>
<keyword evidence="1" id="KW-0238">DNA-binding</keyword>
<protein>
    <submittedName>
        <fullName evidence="1">MmcQ/YjbR family DNA-binding protein</fullName>
    </submittedName>
</protein>
<organism evidence="1 2">
    <name type="scientific">Demequina muriae</name>
    <dbReference type="NCBI Taxonomy" id="3051664"/>
    <lineage>
        <taxon>Bacteria</taxon>
        <taxon>Bacillati</taxon>
        <taxon>Actinomycetota</taxon>
        <taxon>Actinomycetes</taxon>
        <taxon>Micrococcales</taxon>
        <taxon>Demequinaceae</taxon>
        <taxon>Demequina</taxon>
    </lineage>
</organism>
<name>A0ABT8GII4_9MICO</name>
<reference evidence="1" key="1">
    <citation type="submission" date="2023-06" db="EMBL/GenBank/DDBJ databases">
        <title>Egi l300058.</title>
        <authorList>
            <person name="Gao L."/>
            <person name="Fang B.-Z."/>
            <person name="Li W.-J."/>
        </authorList>
    </citation>
    <scope>NUCLEOTIDE SEQUENCE</scope>
    <source>
        <strain evidence="1">EGI L300058</strain>
    </source>
</reference>
<dbReference type="PANTHER" id="PTHR35145">
    <property type="entry name" value="CYTOPLASMIC PROTEIN-RELATED"/>
    <property type="match status" value="1"/>
</dbReference>
<sequence>MSEPAEVPDVDPWMMDVLSRLPGAQVVPYPAWGSQTFQVGGKHFGRLGLHPSGARIITVKGDPDVNAALVAQFEAVTPGYYADKRRWISIEVDDPAMPRDVAIEALETAYALVRQGLPKRVQASLG</sequence>
<dbReference type="Gene3D" id="3.90.1150.30">
    <property type="match status" value="1"/>
</dbReference>
<dbReference type="EMBL" id="JAUHQA010000001">
    <property type="protein sequence ID" value="MDN4481086.1"/>
    <property type="molecule type" value="Genomic_DNA"/>
</dbReference>
<dbReference type="Pfam" id="PF04237">
    <property type="entry name" value="YjbR"/>
    <property type="match status" value="1"/>
</dbReference>
<gene>
    <name evidence="1" type="ORF">QQX02_09150</name>
</gene>
<evidence type="ECO:0000313" key="1">
    <source>
        <dbReference type="EMBL" id="MDN4481086.1"/>
    </source>
</evidence>
<dbReference type="InterPro" id="IPR038056">
    <property type="entry name" value="YjbR-like_sf"/>
</dbReference>
<dbReference type="SUPFAM" id="SSF142906">
    <property type="entry name" value="YjbR-like"/>
    <property type="match status" value="1"/>
</dbReference>
<dbReference type="RefSeq" id="WP_301142598.1">
    <property type="nucleotide sequence ID" value="NZ_JAUHQA010000001.1"/>
</dbReference>
<dbReference type="PANTHER" id="PTHR35145:SF1">
    <property type="entry name" value="CYTOPLASMIC PROTEIN"/>
    <property type="match status" value="1"/>
</dbReference>
<dbReference type="GO" id="GO:0003677">
    <property type="term" value="F:DNA binding"/>
    <property type="evidence" value="ECO:0007669"/>
    <property type="project" value="UniProtKB-KW"/>
</dbReference>
<accession>A0ABT8GII4</accession>
<keyword evidence="2" id="KW-1185">Reference proteome</keyword>
<comment type="caution">
    <text evidence="1">The sequence shown here is derived from an EMBL/GenBank/DDBJ whole genome shotgun (WGS) entry which is preliminary data.</text>
</comment>